<evidence type="ECO:0000256" key="5">
    <source>
        <dbReference type="NCBIfam" id="TIGR01378"/>
    </source>
</evidence>
<keyword evidence="4" id="KW-0067">ATP-binding</keyword>
<proteinExistence type="predicted"/>
<dbReference type="GO" id="GO:0016301">
    <property type="term" value="F:kinase activity"/>
    <property type="evidence" value="ECO:0007669"/>
    <property type="project" value="UniProtKB-KW"/>
</dbReference>
<dbReference type="RefSeq" id="WP_102892370.1">
    <property type="nucleotide sequence ID" value="NZ_NBZD01000001.1"/>
</dbReference>
<protein>
    <recommendedName>
        <fullName evidence="5">Thiamine diphosphokinase</fullName>
        <ecNumber evidence="5">2.7.6.2</ecNumber>
    </recommendedName>
</protein>
<evidence type="ECO:0000259" key="6">
    <source>
        <dbReference type="Pfam" id="PF04263"/>
    </source>
</evidence>
<dbReference type="InterPro" id="IPR007371">
    <property type="entry name" value="TPK_catalytic"/>
</dbReference>
<gene>
    <name evidence="7" type="ORF">B7R76_03285</name>
</gene>
<dbReference type="EMBL" id="NBZD01000001">
    <property type="protein sequence ID" value="PNH19908.1"/>
    <property type="molecule type" value="Genomic_DNA"/>
</dbReference>
<evidence type="ECO:0000256" key="4">
    <source>
        <dbReference type="ARBA" id="ARBA00022840"/>
    </source>
</evidence>
<dbReference type="Gene3D" id="3.40.50.10240">
    <property type="entry name" value="Thiamin pyrophosphokinase, catalytic domain"/>
    <property type="match status" value="1"/>
</dbReference>
<dbReference type="SUPFAM" id="SSF63999">
    <property type="entry name" value="Thiamin pyrophosphokinase, catalytic domain"/>
    <property type="match status" value="1"/>
</dbReference>
<feature type="domain" description="Thiamin pyrophosphokinase catalytic" evidence="6">
    <location>
        <begin position="28"/>
        <end position="133"/>
    </location>
</feature>
<organism evidence="7 8">
    <name type="scientific">Mageeibacillus indolicus</name>
    <dbReference type="NCBI Taxonomy" id="884684"/>
    <lineage>
        <taxon>Bacteria</taxon>
        <taxon>Bacillati</taxon>
        <taxon>Bacillota</taxon>
        <taxon>Clostridia</taxon>
        <taxon>Eubacteriales</taxon>
        <taxon>Oscillospiraceae</taxon>
        <taxon>Mageeibacillus</taxon>
    </lineage>
</organism>
<evidence type="ECO:0000256" key="3">
    <source>
        <dbReference type="ARBA" id="ARBA00022777"/>
    </source>
</evidence>
<accession>A0A2J8B570</accession>
<keyword evidence="3 7" id="KW-0418">Kinase</keyword>
<keyword evidence="1" id="KW-0808">Transferase</keyword>
<reference evidence="8" key="1">
    <citation type="submission" date="2017-04" db="EMBL/GenBank/DDBJ databases">
        <authorList>
            <person name="Bumgarner R.E."/>
            <person name="Fredricks D.N."/>
            <person name="Srinivasan S."/>
        </authorList>
    </citation>
    <scope>NUCLEOTIDE SEQUENCE [LARGE SCALE GENOMIC DNA]</scope>
    <source>
        <strain evidence="8">KA00405</strain>
    </source>
</reference>
<dbReference type="Pfam" id="PF04263">
    <property type="entry name" value="TPK_catalytic"/>
    <property type="match status" value="1"/>
</dbReference>
<dbReference type="GO" id="GO:0004788">
    <property type="term" value="F:thiamine diphosphokinase activity"/>
    <property type="evidence" value="ECO:0007669"/>
    <property type="project" value="UniProtKB-UniRule"/>
</dbReference>
<evidence type="ECO:0000256" key="1">
    <source>
        <dbReference type="ARBA" id="ARBA00022679"/>
    </source>
</evidence>
<keyword evidence="2" id="KW-0547">Nucleotide-binding</keyword>
<dbReference type="EC" id="2.7.6.2" evidence="5"/>
<dbReference type="NCBIfam" id="TIGR01378">
    <property type="entry name" value="thi_PPkinase"/>
    <property type="match status" value="1"/>
</dbReference>
<dbReference type="GO" id="GO:0009229">
    <property type="term" value="P:thiamine diphosphate biosynthetic process"/>
    <property type="evidence" value="ECO:0007669"/>
    <property type="project" value="InterPro"/>
</dbReference>
<dbReference type="GO" id="GO:0005524">
    <property type="term" value="F:ATP binding"/>
    <property type="evidence" value="ECO:0007669"/>
    <property type="project" value="UniProtKB-KW"/>
</dbReference>
<name>A0A2J8B570_9FIRM</name>
<dbReference type="GO" id="GO:0006772">
    <property type="term" value="P:thiamine metabolic process"/>
    <property type="evidence" value="ECO:0007669"/>
    <property type="project" value="UniProtKB-UniRule"/>
</dbReference>
<dbReference type="PANTHER" id="PTHR41299:SF1">
    <property type="entry name" value="THIAMINE PYROPHOSPHOKINASE"/>
    <property type="match status" value="1"/>
</dbReference>
<dbReference type="Proteomes" id="UP000236394">
    <property type="component" value="Unassembled WGS sequence"/>
</dbReference>
<comment type="caution">
    <text evidence="7">The sequence shown here is derived from an EMBL/GenBank/DDBJ whole genome shotgun (WGS) entry which is preliminary data.</text>
</comment>
<dbReference type="PANTHER" id="PTHR41299">
    <property type="entry name" value="THIAMINE PYROPHOSPHOKINASE"/>
    <property type="match status" value="1"/>
</dbReference>
<dbReference type="InterPro" id="IPR006282">
    <property type="entry name" value="Thi_PPkinase"/>
</dbReference>
<evidence type="ECO:0000313" key="7">
    <source>
        <dbReference type="EMBL" id="PNH19908.1"/>
    </source>
</evidence>
<dbReference type="InterPro" id="IPR053149">
    <property type="entry name" value="TPK"/>
</dbReference>
<sequence>MAKYLIFLSGNFFFSRAMQFMLKERNLSSATIYAADGGAAHALTMGLLPESVFGDFDSLSPALQNTLTQKHIPCLRFPRAKDLTDGEIAVQAVKWQPNDEAWLIGALSENRPDHQQGNMALATRLASLGVKVILTDGKTFIFRLSGKSEMRLDWSRDLLGKPDIVSLLSPDFAENVTSSGLAYPLCGVTIKSTDVFALSNCPCHTAQSFHVQVASGRLDVYVLYTDGLETTVIPNE</sequence>
<evidence type="ECO:0000256" key="2">
    <source>
        <dbReference type="ARBA" id="ARBA00022741"/>
    </source>
</evidence>
<evidence type="ECO:0000313" key="8">
    <source>
        <dbReference type="Proteomes" id="UP000236394"/>
    </source>
</evidence>
<dbReference type="InterPro" id="IPR036759">
    <property type="entry name" value="TPK_catalytic_sf"/>
</dbReference>
<dbReference type="CDD" id="cd07995">
    <property type="entry name" value="TPK"/>
    <property type="match status" value="1"/>
</dbReference>
<dbReference type="AlphaFoldDB" id="A0A2J8B570"/>